<evidence type="ECO:0000256" key="4">
    <source>
        <dbReference type="PROSITE-ProRule" id="PRU00335"/>
    </source>
</evidence>
<dbReference type="EMBL" id="JBHSPW010000003">
    <property type="protein sequence ID" value="MFC5892772.1"/>
    <property type="molecule type" value="Genomic_DNA"/>
</dbReference>
<evidence type="ECO:0000259" key="6">
    <source>
        <dbReference type="PROSITE" id="PS50977"/>
    </source>
</evidence>
<sequence length="235" mass="25336">MSAEKSEGERPDRRARRSRRTREALAQAALELALDRGLREFGVEDIAERADVARRTFSRYFSGKEEAVADCIRADAERINDALRARPAAEPPLAAYRAAVLHWVADPVHPAWHRRPRVFALLTLADQEPTLYAALQHARVAAQDDSVAILADRMGTDPAVDLRPAVLVGAGAGALVAAQHAWVRGGEVAALPALVERAFAALADALGPAAPAAHPGEPDRFPHHHEGPAPEPRDP</sequence>
<keyword evidence="2 4" id="KW-0238">DNA-binding</keyword>
<evidence type="ECO:0000313" key="7">
    <source>
        <dbReference type="EMBL" id="MFC5892772.1"/>
    </source>
</evidence>
<keyword evidence="1" id="KW-0805">Transcription regulation</keyword>
<keyword evidence="8" id="KW-1185">Reference proteome</keyword>
<dbReference type="SUPFAM" id="SSF46689">
    <property type="entry name" value="Homeodomain-like"/>
    <property type="match status" value="1"/>
</dbReference>
<feature type="domain" description="HTH tetR-type" evidence="6">
    <location>
        <begin position="19"/>
        <end position="79"/>
    </location>
</feature>
<evidence type="ECO:0000256" key="3">
    <source>
        <dbReference type="ARBA" id="ARBA00023163"/>
    </source>
</evidence>
<feature type="DNA-binding region" description="H-T-H motif" evidence="4">
    <location>
        <begin position="42"/>
        <end position="61"/>
    </location>
</feature>
<comment type="caution">
    <text evidence="7">The sequence shown here is derived from an EMBL/GenBank/DDBJ whole genome shotgun (WGS) entry which is preliminary data.</text>
</comment>
<evidence type="ECO:0000313" key="8">
    <source>
        <dbReference type="Proteomes" id="UP001596241"/>
    </source>
</evidence>
<accession>A0ABW1FE49</accession>
<evidence type="ECO:0000256" key="2">
    <source>
        <dbReference type="ARBA" id="ARBA00023125"/>
    </source>
</evidence>
<proteinExistence type="predicted"/>
<dbReference type="Pfam" id="PF00440">
    <property type="entry name" value="TetR_N"/>
    <property type="match status" value="1"/>
</dbReference>
<organism evidence="7 8">
    <name type="scientific">Streptomyces ramulosus</name>
    <dbReference type="NCBI Taxonomy" id="47762"/>
    <lineage>
        <taxon>Bacteria</taxon>
        <taxon>Bacillati</taxon>
        <taxon>Actinomycetota</taxon>
        <taxon>Actinomycetes</taxon>
        <taxon>Kitasatosporales</taxon>
        <taxon>Streptomycetaceae</taxon>
        <taxon>Streptomyces</taxon>
    </lineage>
</organism>
<feature type="compositionally biased region" description="Basic and acidic residues" evidence="5">
    <location>
        <begin position="1"/>
        <end position="12"/>
    </location>
</feature>
<dbReference type="PANTHER" id="PTHR30055">
    <property type="entry name" value="HTH-TYPE TRANSCRIPTIONAL REGULATOR RUTR"/>
    <property type="match status" value="1"/>
</dbReference>
<dbReference type="Gene3D" id="1.10.357.10">
    <property type="entry name" value="Tetracycline Repressor, domain 2"/>
    <property type="match status" value="1"/>
</dbReference>
<evidence type="ECO:0000256" key="5">
    <source>
        <dbReference type="SAM" id="MobiDB-lite"/>
    </source>
</evidence>
<dbReference type="InterPro" id="IPR001647">
    <property type="entry name" value="HTH_TetR"/>
</dbReference>
<gene>
    <name evidence="7" type="ORF">ACFP3M_08090</name>
</gene>
<dbReference type="Gene3D" id="1.10.10.60">
    <property type="entry name" value="Homeodomain-like"/>
    <property type="match status" value="1"/>
</dbReference>
<feature type="region of interest" description="Disordered" evidence="5">
    <location>
        <begin position="1"/>
        <end position="20"/>
    </location>
</feature>
<evidence type="ECO:0000256" key="1">
    <source>
        <dbReference type="ARBA" id="ARBA00023015"/>
    </source>
</evidence>
<name>A0ABW1FE49_9ACTN</name>
<feature type="region of interest" description="Disordered" evidence="5">
    <location>
        <begin position="210"/>
        <end position="235"/>
    </location>
</feature>
<dbReference type="InterPro" id="IPR009057">
    <property type="entry name" value="Homeodomain-like_sf"/>
</dbReference>
<protein>
    <submittedName>
        <fullName evidence="7">TetR family transcriptional regulator</fullName>
    </submittedName>
</protein>
<feature type="compositionally biased region" description="Basic and acidic residues" evidence="5">
    <location>
        <begin position="216"/>
        <end position="235"/>
    </location>
</feature>
<dbReference type="InterPro" id="IPR050109">
    <property type="entry name" value="HTH-type_TetR-like_transc_reg"/>
</dbReference>
<dbReference type="Proteomes" id="UP001596241">
    <property type="component" value="Unassembled WGS sequence"/>
</dbReference>
<dbReference type="PROSITE" id="PS50977">
    <property type="entry name" value="HTH_TETR_2"/>
    <property type="match status" value="1"/>
</dbReference>
<keyword evidence="3" id="KW-0804">Transcription</keyword>
<dbReference type="PANTHER" id="PTHR30055:SF238">
    <property type="entry name" value="MYCOFACTOCIN BIOSYNTHESIS TRANSCRIPTIONAL REGULATOR MFTR-RELATED"/>
    <property type="match status" value="1"/>
</dbReference>
<dbReference type="RefSeq" id="WP_345085935.1">
    <property type="nucleotide sequence ID" value="NZ_BAAAWG010000010.1"/>
</dbReference>
<reference evidence="8" key="1">
    <citation type="journal article" date="2019" name="Int. J. Syst. Evol. Microbiol.">
        <title>The Global Catalogue of Microorganisms (GCM) 10K type strain sequencing project: providing services to taxonomists for standard genome sequencing and annotation.</title>
        <authorList>
            <consortium name="The Broad Institute Genomics Platform"/>
            <consortium name="The Broad Institute Genome Sequencing Center for Infectious Disease"/>
            <person name="Wu L."/>
            <person name="Ma J."/>
        </authorList>
    </citation>
    <scope>NUCLEOTIDE SEQUENCE [LARGE SCALE GENOMIC DNA]</scope>
    <source>
        <strain evidence="8">CGMCC 1.15809</strain>
    </source>
</reference>